<protein>
    <submittedName>
        <fullName evidence="2">Uncharacterized protein</fullName>
    </submittedName>
</protein>
<evidence type="ECO:0000313" key="2">
    <source>
        <dbReference type="EMBL" id="OJD32649.1"/>
    </source>
</evidence>
<dbReference type="EMBL" id="MNUE01000037">
    <property type="protein sequence ID" value="OJD32649.1"/>
    <property type="molecule type" value="Genomic_DNA"/>
</dbReference>
<feature type="compositionally biased region" description="Polar residues" evidence="1">
    <location>
        <begin position="97"/>
        <end position="107"/>
    </location>
</feature>
<sequence length="167" mass="19700">MQRQEPHPQPPPPPRPRPQYQTDQHHAQNRESHKSRRDKQHQLYHQCQQHLQSQQQQPLQPQHQLPYSTPEYPQKRREKPIISPSRSPAQSKPMPSPSNDPNFSYSSLMRGQNTWEHEAGNEDIQIDEEWIERNGAFACIWALTYKLPTKESEEMAMMTPPGRRKKA</sequence>
<evidence type="ECO:0000256" key="1">
    <source>
        <dbReference type="SAM" id="MobiDB-lite"/>
    </source>
</evidence>
<dbReference type="AlphaFoldDB" id="A0A1J9QW89"/>
<feature type="region of interest" description="Disordered" evidence="1">
    <location>
        <begin position="1"/>
        <end position="107"/>
    </location>
</feature>
<dbReference type="RefSeq" id="XP_020128909.1">
    <property type="nucleotide sequence ID" value="XM_020275044.1"/>
</dbReference>
<dbReference type="OrthoDB" id="10575258at2759"/>
<name>A0A1J9QW89_9PEZI</name>
<dbReference type="Proteomes" id="UP000183809">
    <property type="component" value="Unassembled WGS sequence"/>
</dbReference>
<reference evidence="2 3" key="1">
    <citation type="submission" date="2016-10" db="EMBL/GenBank/DDBJ databases">
        <title>Proteomics and genomics reveal pathogen-plant mechanisms compatible with a hemibiotrophic lifestyle of Diplodia corticola.</title>
        <authorList>
            <person name="Fernandes I."/>
            <person name="De Jonge R."/>
            <person name="Van De Peer Y."/>
            <person name="Devreese B."/>
            <person name="Alves A."/>
            <person name="Esteves A.C."/>
        </authorList>
    </citation>
    <scope>NUCLEOTIDE SEQUENCE [LARGE SCALE GENOMIC DNA]</scope>
    <source>
        <strain evidence="2 3">CBS 112549</strain>
    </source>
</reference>
<feature type="compositionally biased region" description="Low complexity" evidence="1">
    <location>
        <begin position="43"/>
        <end position="66"/>
    </location>
</feature>
<proteinExistence type="predicted"/>
<organism evidence="2 3">
    <name type="scientific">Diplodia corticola</name>
    <dbReference type="NCBI Taxonomy" id="236234"/>
    <lineage>
        <taxon>Eukaryota</taxon>
        <taxon>Fungi</taxon>
        <taxon>Dikarya</taxon>
        <taxon>Ascomycota</taxon>
        <taxon>Pezizomycotina</taxon>
        <taxon>Dothideomycetes</taxon>
        <taxon>Dothideomycetes incertae sedis</taxon>
        <taxon>Botryosphaeriales</taxon>
        <taxon>Botryosphaeriaceae</taxon>
        <taxon>Diplodia</taxon>
    </lineage>
</organism>
<evidence type="ECO:0000313" key="3">
    <source>
        <dbReference type="Proteomes" id="UP000183809"/>
    </source>
</evidence>
<feature type="compositionally biased region" description="Basic and acidic residues" evidence="1">
    <location>
        <begin position="23"/>
        <end position="32"/>
    </location>
</feature>
<accession>A0A1J9QW89</accession>
<gene>
    <name evidence="2" type="ORF">BKCO1_37000162</name>
</gene>
<feature type="compositionally biased region" description="Pro residues" evidence="1">
    <location>
        <begin position="7"/>
        <end position="17"/>
    </location>
</feature>
<dbReference type="GeneID" id="31015305"/>
<keyword evidence="3" id="KW-1185">Reference proteome</keyword>
<comment type="caution">
    <text evidence="2">The sequence shown here is derived from an EMBL/GenBank/DDBJ whole genome shotgun (WGS) entry which is preliminary data.</text>
</comment>